<dbReference type="SUPFAM" id="SSF51197">
    <property type="entry name" value="Clavaminate synthase-like"/>
    <property type="match status" value="1"/>
</dbReference>
<dbReference type="PROSITE" id="PS51471">
    <property type="entry name" value="FE2OG_OXY"/>
    <property type="match status" value="1"/>
</dbReference>
<dbReference type="InterPro" id="IPR032852">
    <property type="entry name" value="ALKBH2"/>
</dbReference>
<dbReference type="AlphaFoldDB" id="A0A1E7FYI3"/>
<dbReference type="GO" id="GO:0008198">
    <property type="term" value="F:ferrous iron binding"/>
    <property type="evidence" value="ECO:0007669"/>
    <property type="project" value="TreeGrafter"/>
</dbReference>
<evidence type="ECO:0000256" key="1">
    <source>
        <dbReference type="PIRSR" id="PIRSR632852-1"/>
    </source>
</evidence>
<feature type="region of interest" description="Disordered" evidence="2">
    <location>
        <begin position="1"/>
        <end position="66"/>
    </location>
</feature>
<feature type="binding site" evidence="1">
    <location>
        <position position="287"/>
    </location>
    <ligand>
        <name>2-oxoglutarate</name>
        <dbReference type="ChEBI" id="CHEBI:16810"/>
    </ligand>
</feature>
<reference evidence="4 5" key="1">
    <citation type="submission" date="2016-09" db="EMBL/GenBank/DDBJ databases">
        <title>Extensive genetic diversity and differential bi-allelic expression allows diatom success in the polar Southern Ocean.</title>
        <authorList>
            <consortium name="DOE Joint Genome Institute"/>
            <person name="Mock T."/>
            <person name="Otillar R.P."/>
            <person name="Strauss J."/>
            <person name="Dupont C."/>
            <person name="Frickenhaus S."/>
            <person name="Maumus F."/>
            <person name="Mcmullan M."/>
            <person name="Sanges R."/>
            <person name="Schmutz J."/>
            <person name="Toseland A."/>
            <person name="Valas R."/>
            <person name="Veluchamy A."/>
            <person name="Ward B.J."/>
            <person name="Allen A."/>
            <person name="Barry K."/>
            <person name="Falciatore A."/>
            <person name="Ferrante M."/>
            <person name="Fortunato A.E."/>
            <person name="Gloeckner G."/>
            <person name="Gruber A."/>
            <person name="Hipkin R."/>
            <person name="Janech M."/>
            <person name="Kroth P."/>
            <person name="Leese F."/>
            <person name="Lindquist E."/>
            <person name="Lyon B.R."/>
            <person name="Martin J."/>
            <person name="Mayer C."/>
            <person name="Parker M."/>
            <person name="Quesneville H."/>
            <person name="Raymond J."/>
            <person name="Uhlig C."/>
            <person name="Valentin K.U."/>
            <person name="Worden A.Z."/>
            <person name="Armbrust E.V."/>
            <person name="Bowler C."/>
            <person name="Green B."/>
            <person name="Moulton V."/>
            <person name="Van Oosterhout C."/>
            <person name="Grigoriev I."/>
        </authorList>
    </citation>
    <scope>NUCLEOTIDE SEQUENCE [LARGE SCALE GENOMIC DNA]</scope>
    <source>
        <strain evidence="4 5">CCMP1102</strain>
    </source>
</reference>
<dbReference type="InterPro" id="IPR027450">
    <property type="entry name" value="AlkB-like"/>
</dbReference>
<feature type="compositionally biased region" description="Low complexity" evidence="2">
    <location>
        <begin position="325"/>
        <end position="349"/>
    </location>
</feature>
<dbReference type="PANTHER" id="PTHR31573">
    <property type="entry name" value="ALPHA-KETOGLUTARATE-DEPENDENT DIOXYGENASE ALKB HOMOLOG 2"/>
    <property type="match status" value="1"/>
</dbReference>
<feature type="binding site" evidence="1">
    <location>
        <position position="209"/>
    </location>
    <ligand>
        <name>2-oxoglutarate</name>
        <dbReference type="ChEBI" id="CHEBI:16810"/>
    </ligand>
</feature>
<keyword evidence="5" id="KW-1185">Reference proteome</keyword>
<feature type="binding site" evidence="1">
    <location>
        <position position="200"/>
    </location>
    <ligand>
        <name>2-oxoglutarate</name>
        <dbReference type="ChEBI" id="CHEBI:16810"/>
    </ligand>
</feature>
<feature type="binding site" evidence="1">
    <location>
        <position position="212"/>
    </location>
    <ligand>
        <name>substrate</name>
    </ligand>
</feature>
<dbReference type="GO" id="GO:0051747">
    <property type="term" value="F:cytosine C-5 DNA demethylase activity"/>
    <property type="evidence" value="ECO:0007669"/>
    <property type="project" value="TreeGrafter"/>
</dbReference>
<dbReference type="InterPro" id="IPR005123">
    <property type="entry name" value="Oxoglu/Fe-dep_dioxygenase_dom"/>
</dbReference>
<feature type="binding site" evidence="1">
    <location>
        <position position="307"/>
    </location>
    <ligand>
        <name>2-oxoglutarate</name>
        <dbReference type="ChEBI" id="CHEBI:16810"/>
    </ligand>
</feature>
<dbReference type="KEGG" id="fcy:FRACYDRAFT_233376"/>
<evidence type="ECO:0000256" key="2">
    <source>
        <dbReference type="SAM" id="MobiDB-lite"/>
    </source>
</evidence>
<dbReference type="Proteomes" id="UP000095751">
    <property type="component" value="Unassembled WGS sequence"/>
</dbReference>
<evidence type="ECO:0000259" key="3">
    <source>
        <dbReference type="PROSITE" id="PS51471"/>
    </source>
</evidence>
<feature type="domain" description="Fe2OG dioxygenase" evidence="3">
    <location>
        <begin position="191"/>
        <end position="316"/>
    </location>
</feature>
<accession>A0A1E7FYI3</accession>
<dbReference type="EMBL" id="KV784353">
    <property type="protein sequence ID" value="OEU23207.1"/>
    <property type="molecule type" value="Genomic_DNA"/>
</dbReference>
<dbReference type="PANTHER" id="PTHR31573:SF1">
    <property type="entry name" value="DNA OXIDATIVE DEMETHYLASE ALKBH2"/>
    <property type="match status" value="1"/>
</dbReference>
<name>A0A1E7FYI3_9STRA</name>
<protein>
    <recommendedName>
        <fullName evidence="3">Fe2OG dioxygenase domain-containing protein</fullName>
    </recommendedName>
</protein>
<dbReference type="Gene3D" id="2.60.120.590">
    <property type="entry name" value="Alpha-ketoglutarate-dependent dioxygenase AlkB-like"/>
    <property type="match status" value="1"/>
</dbReference>
<evidence type="ECO:0000313" key="4">
    <source>
        <dbReference type="EMBL" id="OEU23207.1"/>
    </source>
</evidence>
<evidence type="ECO:0000313" key="5">
    <source>
        <dbReference type="Proteomes" id="UP000095751"/>
    </source>
</evidence>
<feature type="binding site" evidence="1">
    <location>
        <position position="198"/>
    </location>
    <ligand>
        <name>2-oxoglutarate</name>
        <dbReference type="ChEBI" id="CHEBI:16810"/>
    </ligand>
</feature>
<dbReference type="InterPro" id="IPR037151">
    <property type="entry name" value="AlkB-like_sf"/>
</dbReference>
<proteinExistence type="predicted"/>
<sequence>MYYHSLDIDDNDNDETVTIKKKKKKNDDGGGGGEEEGRTAIIDDDNSNSKSKSKSDADLNNSTNDNNCYYKYSGTSRLCLPCNRSRIDENFIINLCSAADQIITQLQMAAIVALKEEEQQQQQQQHQQQQKNNNDNKKFLENIRLRIIHQKGENHNDNNNDNDCDTIIIENKKEDHVGQKRKTKKGSRKRIYNSCLVNWYKPDHTIGLHSDDEPEMDTVTYPIVSLSLGGPRRFVLKSKQSQSLSKQHQQQQQSQSNNRTIQKNHEFILKDGDLFIMGGNCQKEYKHEIPKVRKTKDHQFGGITSNRISWTLRRMKIKTSKMKATTNNSTNSNSKSNSNSNNNNNNNNNDPKQQAARSLIRNPYASQQQQQQHKRQRR</sequence>
<dbReference type="Pfam" id="PF13532">
    <property type="entry name" value="2OG-FeII_Oxy_2"/>
    <property type="match status" value="1"/>
</dbReference>
<feature type="compositionally biased region" description="Low complexity" evidence="2">
    <location>
        <begin position="237"/>
        <end position="256"/>
    </location>
</feature>
<feature type="region of interest" description="Disordered" evidence="2">
    <location>
        <begin position="320"/>
        <end position="378"/>
    </location>
</feature>
<feature type="binding site" evidence="1">
    <location>
        <position position="311"/>
    </location>
    <ligand>
        <name>2-oxoglutarate</name>
        <dbReference type="ChEBI" id="CHEBI:16810"/>
    </ligand>
</feature>
<feature type="binding site" evidence="1">
    <location>
        <position position="313"/>
    </location>
    <ligand>
        <name>2-oxoglutarate</name>
        <dbReference type="ChEBI" id="CHEBI:16810"/>
    </ligand>
</feature>
<gene>
    <name evidence="4" type="ORF">FRACYDRAFT_233376</name>
</gene>
<dbReference type="GO" id="GO:0035516">
    <property type="term" value="F:broad specificity oxidative DNA demethylase activity"/>
    <property type="evidence" value="ECO:0007669"/>
    <property type="project" value="TreeGrafter"/>
</dbReference>
<dbReference type="GO" id="GO:0006307">
    <property type="term" value="P:DNA alkylation repair"/>
    <property type="evidence" value="ECO:0007669"/>
    <property type="project" value="TreeGrafter"/>
</dbReference>
<feature type="region of interest" description="Disordered" evidence="2">
    <location>
        <begin position="237"/>
        <end position="261"/>
    </location>
</feature>
<dbReference type="OrthoDB" id="46832at2759"/>
<dbReference type="InParanoid" id="A0A1E7FYI3"/>
<organism evidence="4 5">
    <name type="scientific">Fragilariopsis cylindrus CCMP1102</name>
    <dbReference type="NCBI Taxonomy" id="635003"/>
    <lineage>
        <taxon>Eukaryota</taxon>
        <taxon>Sar</taxon>
        <taxon>Stramenopiles</taxon>
        <taxon>Ochrophyta</taxon>
        <taxon>Bacillariophyta</taxon>
        <taxon>Bacillariophyceae</taxon>
        <taxon>Bacillariophycidae</taxon>
        <taxon>Bacillariales</taxon>
        <taxon>Bacillariaceae</taxon>
        <taxon>Fragilariopsis</taxon>
    </lineage>
</organism>